<gene>
    <name evidence="2" type="ORF">CIB84_016546</name>
</gene>
<reference evidence="2 3" key="1">
    <citation type="submission" date="2018-01" db="EMBL/GenBank/DDBJ databases">
        <title>Comparison of the Chinese Bamboo Partridge and Red Junglefowl genome sequences highlights the importance of demography in genome evolution.</title>
        <authorList>
            <person name="Tiley G.P."/>
            <person name="Kimball R.T."/>
            <person name="Braun E.L."/>
            <person name="Burleigh J.G."/>
        </authorList>
    </citation>
    <scope>NUCLEOTIDE SEQUENCE [LARGE SCALE GENOMIC DNA]</scope>
    <source>
        <strain evidence="2">RTK389</strain>
        <tissue evidence="2">Blood</tissue>
    </source>
</reference>
<dbReference type="Proteomes" id="UP000237246">
    <property type="component" value="Unassembled WGS sequence"/>
</dbReference>
<evidence type="ECO:0000313" key="3">
    <source>
        <dbReference type="Proteomes" id="UP000237246"/>
    </source>
</evidence>
<feature type="region of interest" description="Disordered" evidence="1">
    <location>
        <begin position="1"/>
        <end position="46"/>
    </location>
</feature>
<evidence type="ECO:0000313" key="2">
    <source>
        <dbReference type="EMBL" id="POI19707.1"/>
    </source>
</evidence>
<feature type="compositionally biased region" description="Polar residues" evidence="1">
    <location>
        <begin position="7"/>
        <end position="25"/>
    </location>
</feature>
<evidence type="ECO:0008006" key="4">
    <source>
        <dbReference type="Google" id="ProtNLM"/>
    </source>
</evidence>
<name>A0A2P4S6H3_BAMTH</name>
<evidence type="ECO:0000256" key="1">
    <source>
        <dbReference type="SAM" id="MobiDB-lite"/>
    </source>
</evidence>
<proteinExistence type="predicted"/>
<feature type="compositionally biased region" description="Basic and acidic residues" evidence="1">
    <location>
        <begin position="37"/>
        <end position="46"/>
    </location>
</feature>
<organism evidence="2 3">
    <name type="scientific">Bambusicola thoracicus</name>
    <name type="common">Chinese bamboo-partridge</name>
    <name type="synonym">Perdix thoracica</name>
    <dbReference type="NCBI Taxonomy" id="9083"/>
    <lineage>
        <taxon>Eukaryota</taxon>
        <taxon>Metazoa</taxon>
        <taxon>Chordata</taxon>
        <taxon>Craniata</taxon>
        <taxon>Vertebrata</taxon>
        <taxon>Euteleostomi</taxon>
        <taxon>Archelosauria</taxon>
        <taxon>Archosauria</taxon>
        <taxon>Dinosauria</taxon>
        <taxon>Saurischia</taxon>
        <taxon>Theropoda</taxon>
        <taxon>Coelurosauria</taxon>
        <taxon>Aves</taxon>
        <taxon>Neognathae</taxon>
        <taxon>Galloanserae</taxon>
        <taxon>Galliformes</taxon>
        <taxon>Phasianidae</taxon>
        <taxon>Perdicinae</taxon>
        <taxon>Bambusicola</taxon>
    </lineage>
</organism>
<keyword evidence="3" id="KW-1185">Reference proteome</keyword>
<protein>
    <recommendedName>
        <fullName evidence="4">RanBD1 domain-containing protein</fullName>
    </recommendedName>
</protein>
<dbReference type="AlphaFoldDB" id="A0A2P4S6H3"/>
<sequence>GRESRADTSLITPHVSCTNTDSASPHAQKAVGAMEAPTRETTDLSRGDEVCEAAVDAFASEATVPSVVSPPKFVFRTESIKSVFSNENTFPFGNTVAPGSLFGASFHPSRKSSDGISSPRTAEEKNLGGAEPPKSRSTRQHSKASSVAPAARDGPSNFSFKIPDRGEC</sequence>
<dbReference type="EMBL" id="PPHD01096059">
    <property type="protein sequence ID" value="POI19707.1"/>
    <property type="molecule type" value="Genomic_DNA"/>
</dbReference>
<feature type="region of interest" description="Disordered" evidence="1">
    <location>
        <begin position="101"/>
        <end position="168"/>
    </location>
</feature>
<comment type="caution">
    <text evidence="2">The sequence shown here is derived from an EMBL/GenBank/DDBJ whole genome shotgun (WGS) entry which is preliminary data.</text>
</comment>
<accession>A0A2P4S6H3</accession>
<dbReference type="OrthoDB" id="9122622at2759"/>
<feature type="non-terminal residue" evidence="2">
    <location>
        <position position="1"/>
    </location>
</feature>